<feature type="domain" description="Thiamine pyrophosphate enzyme central" evidence="5">
    <location>
        <begin position="190"/>
        <end position="324"/>
    </location>
</feature>
<dbReference type="PANTHER" id="PTHR18968:SF13">
    <property type="entry name" value="ACETOLACTATE SYNTHASE CATALYTIC SUBUNIT, MITOCHONDRIAL"/>
    <property type="match status" value="1"/>
</dbReference>
<dbReference type="Pfam" id="PF02776">
    <property type="entry name" value="TPP_enzyme_N"/>
    <property type="match status" value="1"/>
</dbReference>
<keyword evidence="9" id="KW-1185">Reference proteome</keyword>
<evidence type="ECO:0000259" key="6">
    <source>
        <dbReference type="Pfam" id="PF02775"/>
    </source>
</evidence>
<comment type="similarity">
    <text evidence="2 4">Belongs to the TPP enzyme family.</text>
</comment>
<reference evidence="8 9" key="1">
    <citation type="journal article" date="2021" name="Nat. Commun.">
        <title>Isolation of a member of the candidate phylum Atribacteria reveals a unique cell membrane structure.</title>
        <authorList>
            <person name="Taiki K."/>
            <person name="Nobu M.K."/>
            <person name="Kusada H."/>
            <person name="Meng X.-Y."/>
            <person name="Hosoki N."/>
            <person name="Uematsu K."/>
            <person name="Yoshioka H."/>
            <person name="Kamagata Y."/>
            <person name="Tamaki H."/>
        </authorList>
    </citation>
    <scope>NUCLEOTIDE SEQUENCE [LARGE SCALE GENOMIC DNA]</scope>
    <source>
        <strain evidence="8 9">RT761</strain>
    </source>
</reference>
<dbReference type="SUPFAM" id="SSF52467">
    <property type="entry name" value="DHS-like NAD/FAD-binding domain"/>
    <property type="match status" value="1"/>
</dbReference>
<name>A0A7T1AMV1_ATRLM</name>
<evidence type="ECO:0000256" key="3">
    <source>
        <dbReference type="ARBA" id="ARBA00023052"/>
    </source>
</evidence>
<evidence type="ECO:0000313" key="8">
    <source>
        <dbReference type="EMBL" id="QPM68824.1"/>
    </source>
</evidence>
<feature type="domain" description="Thiamine pyrophosphate enzyme N-terminal TPP-binding" evidence="7">
    <location>
        <begin position="4"/>
        <end position="119"/>
    </location>
</feature>
<dbReference type="GO" id="GO:0050660">
    <property type="term" value="F:flavin adenine dinucleotide binding"/>
    <property type="evidence" value="ECO:0007669"/>
    <property type="project" value="TreeGrafter"/>
</dbReference>
<dbReference type="Pfam" id="PF00205">
    <property type="entry name" value="TPP_enzyme_M"/>
    <property type="match status" value="1"/>
</dbReference>
<dbReference type="Pfam" id="PF02775">
    <property type="entry name" value="TPP_enzyme_C"/>
    <property type="match status" value="1"/>
</dbReference>
<evidence type="ECO:0000256" key="1">
    <source>
        <dbReference type="ARBA" id="ARBA00001964"/>
    </source>
</evidence>
<dbReference type="GO" id="GO:0030976">
    <property type="term" value="F:thiamine pyrophosphate binding"/>
    <property type="evidence" value="ECO:0007669"/>
    <property type="project" value="InterPro"/>
</dbReference>
<dbReference type="EC" id="2.2.1.6" evidence="8"/>
<sequence>MPIMTGWQAVVKALKAEDIQFVYGLPGSPKDLYDVLYDEPSIKAIQARHEAAGGFMAMAHALSTGKPSVCFASPGPGCANLTPALLESLATCAPVVAFCPGTDGRLEGKGAFQETDQIGIMTPVTKWAARVPYLEKIPWVLHRAFSLATNGQPGPIFIEIPVEVGRSQADIPDYIPAIRSLRTAGDPKQINQAVNLLKHSENPFIVAGGGARSSGAHDELKSLVERLGMPVMTTPSGRGIIEEDHPLYFGQVGLYRNQLGLQVFPKADLLITVGSRNEEFQTGIWKLFPKNAKFIQIDIESFEISRNWIPDVPILGDAKTVLASILENIKILDSPEWERRKKNYSKMKQNYEAQVFEECQKSNQVPIKSKRVVYEINQVFGRNTIMVHENGSQDLWTYYSPYYRVLDRNGNVAPGEQTCMGSGVSGAVGVKLANPKKKVVCVTGDGAFQMYNQDVPTAVQHHAPITWVILNSFSLGWTKLGQKDLGERYIATDFTVQPDFVQMAHSYRCYGERIEKPEDIHDALKRALKANESGQSAILDFIVDYEDVAEGFKAYKKL</sequence>
<dbReference type="GO" id="GO:0005948">
    <property type="term" value="C:acetolactate synthase complex"/>
    <property type="evidence" value="ECO:0007669"/>
    <property type="project" value="TreeGrafter"/>
</dbReference>
<comment type="cofactor">
    <cofactor evidence="1">
        <name>thiamine diphosphate</name>
        <dbReference type="ChEBI" id="CHEBI:58937"/>
    </cofactor>
</comment>
<evidence type="ECO:0000259" key="7">
    <source>
        <dbReference type="Pfam" id="PF02776"/>
    </source>
</evidence>
<dbReference type="AlphaFoldDB" id="A0A7T1AMV1"/>
<dbReference type="CDD" id="cd00568">
    <property type="entry name" value="TPP_enzymes"/>
    <property type="match status" value="1"/>
</dbReference>
<dbReference type="Proteomes" id="UP000594463">
    <property type="component" value="Chromosome"/>
</dbReference>
<proteinExistence type="inferred from homology"/>
<dbReference type="Gene3D" id="3.40.50.1220">
    <property type="entry name" value="TPP-binding domain"/>
    <property type="match status" value="1"/>
</dbReference>
<dbReference type="Gene3D" id="3.40.50.970">
    <property type="match status" value="2"/>
</dbReference>
<dbReference type="InterPro" id="IPR011766">
    <property type="entry name" value="TPP_enzyme_TPP-bd"/>
</dbReference>
<dbReference type="InterPro" id="IPR029061">
    <property type="entry name" value="THDP-binding"/>
</dbReference>
<dbReference type="GO" id="GO:0003984">
    <property type="term" value="F:acetolactate synthase activity"/>
    <property type="evidence" value="ECO:0007669"/>
    <property type="project" value="UniProtKB-EC"/>
</dbReference>
<keyword evidence="8" id="KW-0808">Transferase</keyword>
<evidence type="ECO:0000313" key="9">
    <source>
        <dbReference type="Proteomes" id="UP000594463"/>
    </source>
</evidence>
<dbReference type="EMBL" id="CP065383">
    <property type="protein sequence ID" value="QPM68824.1"/>
    <property type="molecule type" value="Genomic_DNA"/>
</dbReference>
<feature type="domain" description="Thiamine pyrophosphate enzyme TPP-binding" evidence="6">
    <location>
        <begin position="402"/>
        <end position="533"/>
    </location>
</feature>
<dbReference type="InterPro" id="IPR045229">
    <property type="entry name" value="TPP_enz"/>
</dbReference>
<evidence type="ECO:0000256" key="2">
    <source>
        <dbReference type="ARBA" id="ARBA00007812"/>
    </source>
</evidence>
<dbReference type="CDD" id="cd07035">
    <property type="entry name" value="TPP_PYR_POX_like"/>
    <property type="match status" value="1"/>
</dbReference>
<evidence type="ECO:0000256" key="4">
    <source>
        <dbReference type="RuleBase" id="RU362132"/>
    </source>
</evidence>
<evidence type="ECO:0000259" key="5">
    <source>
        <dbReference type="Pfam" id="PF00205"/>
    </source>
</evidence>
<dbReference type="GO" id="GO:0009099">
    <property type="term" value="P:L-valine biosynthetic process"/>
    <property type="evidence" value="ECO:0007669"/>
    <property type="project" value="TreeGrafter"/>
</dbReference>
<dbReference type="GO" id="GO:0000287">
    <property type="term" value="F:magnesium ion binding"/>
    <property type="evidence" value="ECO:0007669"/>
    <property type="project" value="InterPro"/>
</dbReference>
<dbReference type="PANTHER" id="PTHR18968">
    <property type="entry name" value="THIAMINE PYROPHOSPHATE ENZYMES"/>
    <property type="match status" value="1"/>
</dbReference>
<dbReference type="RefSeq" id="WP_218111315.1">
    <property type="nucleotide sequence ID" value="NZ_CP065383.1"/>
</dbReference>
<dbReference type="InterPro" id="IPR012000">
    <property type="entry name" value="Thiamin_PyroP_enz_cen_dom"/>
</dbReference>
<dbReference type="InterPro" id="IPR012001">
    <property type="entry name" value="Thiamin_PyroP_enz_TPP-bd_dom"/>
</dbReference>
<keyword evidence="3 4" id="KW-0786">Thiamine pyrophosphate</keyword>
<dbReference type="InterPro" id="IPR029035">
    <property type="entry name" value="DHS-like_NAD/FAD-binding_dom"/>
</dbReference>
<organism evidence="8 9">
    <name type="scientific">Atribacter laminatus</name>
    <dbReference type="NCBI Taxonomy" id="2847778"/>
    <lineage>
        <taxon>Bacteria</taxon>
        <taxon>Pseudomonadati</taxon>
        <taxon>Atribacterota</taxon>
        <taxon>Atribacteria</taxon>
        <taxon>Atribacterales</taxon>
        <taxon>Atribacteraceae</taxon>
        <taxon>Atribacter</taxon>
    </lineage>
</organism>
<dbReference type="KEGG" id="alam:RT761_02050"/>
<dbReference type="PROSITE" id="PS00187">
    <property type="entry name" value="TPP_ENZYMES"/>
    <property type="match status" value="1"/>
</dbReference>
<gene>
    <name evidence="8" type="primary">ilvB_2</name>
    <name evidence="8" type="ORF">RT761_02050</name>
</gene>
<dbReference type="SUPFAM" id="SSF52518">
    <property type="entry name" value="Thiamin diphosphate-binding fold (THDP-binding)"/>
    <property type="match status" value="2"/>
</dbReference>
<protein>
    <submittedName>
        <fullName evidence="8">Acetolactate synthase large subunit</fullName>
        <ecNumber evidence="8">2.2.1.6</ecNumber>
    </submittedName>
</protein>
<dbReference type="InterPro" id="IPR000399">
    <property type="entry name" value="TPP-bd_CS"/>
</dbReference>
<accession>A0A7T1AMV1</accession>
<dbReference type="GO" id="GO:0009097">
    <property type="term" value="P:isoleucine biosynthetic process"/>
    <property type="evidence" value="ECO:0007669"/>
    <property type="project" value="TreeGrafter"/>
</dbReference>